<evidence type="ECO:0000313" key="2">
    <source>
        <dbReference type="EMBL" id="KAF9987292.1"/>
    </source>
</evidence>
<name>A0A9P6MB88_9FUNG</name>
<dbReference type="AlphaFoldDB" id="A0A9P6MB88"/>
<feature type="region of interest" description="Disordered" evidence="1">
    <location>
        <begin position="218"/>
        <end position="430"/>
    </location>
</feature>
<gene>
    <name evidence="2" type="ORF">BGZ65_004261</name>
</gene>
<reference evidence="2" key="1">
    <citation type="journal article" date="2020" name="Fungal Divers.">
        <title>Resolving the Mortierellaceae phylogeny through synthesis of multi-gene phylogenetics and phylogenomics.</title>
        <authorList>
            <person name="Vandepol N."/>
            <person name="Liber J."/>
            <person name="Desiro A."/>
            <person name="Na H."/>
            <person name="Kennedy M."/>
            <person name="Barry K."/>
            <person name="Grigoriev I.V."/>
            <person name="Miller A.N."/>
            <person name="O'Donnell K."/>
            <person name="Stajich J.E."/>
            <person name="Bonito G."/>
        </authorList>
    </citation>
    <scope>NUCLEOTIDE SEQUENCE</scope>
    <source>
        <strain evidence="2">MES-2147</strain>
    </source>
</reference>
<keyword evidence="3" id="KW-1185">Reference proteome</keyword>
<feature type="compositionally biased region" description="Basic and acidic residues" evidence="1">
    <location>
        <begin position="233"/>
        <end position="261"/>
    </location>
</feature>
<feature type="region of interest" description="Disordered" evidence="1">
    <location>
        <begin position="132"/>
        <end position="151"/>
    </location>
</feature>
<feature type="compositionally biased region" description="Acidic residues" evidence="1">
    <location>
        <begin position="317"/>
        <end position="327"/>
    </location>
</feature>
<dbReference type="OrthoDB" id="10578137at2759"/>
<comment type="caution">
    <text evidence="2">The sequence shown here is derived from an EMBL/GenBank/DDBJ whole genome shotgun (WGS) entry which is preliminary data.</text>
</comment>
<feature type="compositionally biased region" description="Acidic residues" evidence="1">
    <location>
        <begin position="282"/>
        <end position="309"/>
    </location>
</feature>
<evidence type="ECO:0000256" key="1">
    <source>
        <dbReference type="SAM" id="MobiDB-lite"/>
    </source>
</evidence>
<dbReference type="EMBL" id="JAAAHW010003182">
    <property type="protein sequence ID" value="KAF9987292.1"/>
    <property type="molecule type" value="Genomic_DNA"/>
</dbReference>
<sequence>MTPLFATGWLSMTVQTPAYPCHQDEFKVHMSSLWEGEPIDLLWDPASTDPQDVDETFVQGLKEGDRYQVRGHMQVWAPAPTSLPSTSTYYSKKHGNRHHQAELQHQHQHQNQQPLKIILKVIALKPASLRPPLRPPIRNTPSIPIKRSAQSNEPGYDVLARAMQTLSAAEELESEIKARGLADGWTTIVRAIKRPRLSQQVQESGEDQLVPPATCLVNHGGKQEVNGSIQNRALKDNEKENGVEADGDEKVDGEKVEEKSNDAGGGQGDNDEKVQVAGVDDGVGDDVDNDVDEESDEDSDEDSGEYSDECSDKYSDEDSDEDSDDDRDNNNGNHNDTCHQEEEIDGYNGDGESEDDNDKDKGDNDKDKGDNDKTTDIDNGDNDKTTDIDNGDNDRITDTDKGNESSCSTSSTLVSSPSSLFTAHMWDYPS</sequence>
<dbReference type="Proteomes" id="UP000749646">
    <property type="component" value="Unassembled WGS sequence"/>
</dbReference>
<evidence type="ECO:0000313" key="3">
    <source>
        <dbReference type="Proteomes" id="UP000749646"/>
    </source>
</evidence>
<organism evidence="2 3">
    <name type="scientific">Modicella reniformis</name>
    <dbReference type="NCBI Taxonomy" id="1440133"/>
    <lineage>
        <taxon>Eukaryota</taxon>
        <taxon>Fungi</taxon>
        <taxon>Fungi incertae sedis</taxon>
        <taxon>Mucoromycota</taxon>
        <taxon>Mortierellomycotina</taxon>
        <taxon>Mortierellomycetes</taxon>
        <taxon>Mortierellales</taxon>
        <taxon>Mortierellaceae</taxon>
        <taxon>Modicella</taxon>
    </lineage>
</organism>
<protein>
    <submittedName>
        <fullName evidence="2">Uncharacterized protein</fullName>
    </submittedName>
</protein>
<feature type="compositionally biased region" description="Basic and acidic residues" evidence="1">
    <location>
        <begin position="358"/>
        <end position="403"/>
    </location>
</feature>
<feature type="compositionally biased region" description="Low complexity" evidence="1">
    <location>
        <begin position="405"/>
        <end position="420"/>
    </location>
</feature>
<accession>A0A9P6MB88</accession>
<proteinExistence type="predicted"/>